<sequence length="399" mass="44538">MATSRTRTRSLPGQVGSKTSKTGNNPPTVSYNAYSHDLYQETSDTVGAWDSVNSFSSEGYKWSRTPMSGKNTSGFTTVEYDGFIPAGVATAPPSHLSVAAPPSDSVSVTQAVSRTHPGRPSVSVPVFVAELRDLPRAVKQFGDLLDNFKQWRANPYRRREYLESLQSLRDIGGYYLGIEFGWRPLISDLKKMLEFTEAVDRRINEMRNLQRKGGLRRRYTVHDVSSSDSATVVMNGSQPTTNARRHRSTRRRKWVTIRWVSTELPKYVPRDAERDRIRKILLAMDGSSSTNMSNLWNALPWTWLVDWFANVGDYLRAHSNNVPTQPTKIAIMTSIETEGSFTVTNAQWTSGGGATFSRWGRYRSPGTLSPLPTVSLPFLSGRQLSILGALAATRARYGS</sequence>
<evidence type="ECO:0000256" key="2">
    <source>
        <dbReference type="ARBA" id="ARBA00022804"/>
    </source>
</evidence>
<comment type="similarity">
    <text evidence="5">Belongs to the Leviviricetes maturation protein family.</text>
</comment>
<evidence type="ECO:0000256" key="1">
    <source>
        <dbReference type="ARBA" id="ARBA00022581"/>
    </source>
</evidence>
<dbReference type="Proteomes" id="UP000680031">
    <property type="component" value="Segment"/>
</dbReference>
<feature type="region of interest" description="Disordered" evidence="6">
    <location>
        <begin position="1"/>
        <end position="29"/>
    </location>
</feature>
<protein>
    <submittedName>
        <fullName evidence="7">Maturation protein</fullName>
    </submittedName>
</protein>
<reference evidence="7" key="1">
    <citation type="submission" date="2020-09" db="EMBL/GenBank/DDBJ databases">
        <title>Leviviricetes taxonomy.</title>
        <authorList>
            <person name="Stockdale S.R."/>
            <person name="Callanan J."/>
            <person name="Adriaenssens E.M."/>
            <person name="Kuhn J.H."/>
            <person name="Rumnieks J."/>
            <person name="Shkoporov A."/>
            <person name="Draper L.A."/>
            <person name="Ross P."/>
            <person name="Hill C."/>
        </authorList>
    </citation>
    <scope>NUCLEOTIDE SEQUENCE</scope>
</reference>
<evidence type="ECO:0000313" key="7">
    <source>
        <dbReference type="EMBL" id="DAD52450.1"/>
    </source>
</evidence>
<name>A0A8S5L5D4_9VIRU</name>
<dbReference type="Pfam" id="PF03863">
    <property type="entry name" value="Phage_mat-A"/>
    <property type="match status" value="1"/>
</dbReference>
<evidence type="ECO:0000256" key="3">
    <source>
        <dbReference type="ARBA" id="ARBA00023104"/>
    </source>
</evidence>
<proteinExistence type="inferred from homology"/>
<evidence type="ECO:0000256" key="4">
    <source>
        <dbReference type="ARBA" id="ARBA00023296"/>
    </source>
</evidence>
<dbReference type="RefSeq" id="YP_010770279.1">
    <property type="nucleotide sequence ID" value="NC_074219.1"/>
</dbReference>
<gene>
    <name evidence="7" type="primary">SRR5466727_10_1</name>
</gene>
<keyword evidence="1" id="KW-0945">Host-virus interaction</keyword>
<dbReference type="EMBL" id="BK014107">
    <property type="protein sequence ID" value="DAD52450.1"/>
    <property type="molecule type" value="Genomic_RNA"/>
</dbReference>
<evidence type="ECO:0000256" key="6">
    <source>
        <dbReference type="SAM" id="MobiDB-lite"/>
    </source>
</evidence>
<accession>A0A8S5L5D4</accession>
<keyword evidence="3" id="KW-1175">Viral attachment to host cell pilus</keyword>
<dbReference type="GO" id="GO:0039666">
    <property type="term" value="P:virion attachment to host cell pilus"/>
    <property type="evidence" value="ECO:0007669"/>
    <property type="project" value="UniProtKB-KW"/>
</dbReference>
<dbReference type="InterPro" id="IPR005563">
    <property type="entry name" value="A_protein"/>
</dbReference>
<keyword evidence="3" id="KW-0946">Virion</keyword>
<keyword evidence="2" id="KW-1161">Viral attachment to host cell</keyword>
<organism evidence="7 8">
    <name type="scientific">ssRNA phage SRR5466727_10</name>
    <dbReference type="NCBI Taxonomy" id="2786430"/>
    <lineage>
        <taxon>Viruses</taxon>
        <taxon>Riboviria</taxon>
        <taxon>Orthornavirae</taxon>
        <taxon>Lenarviricota</taxon>
        <taxon>Leviviricetes</taxon>
        <taxon>Timlovirales</taxon>
        <taxon>Steitzviridae</taxon>
        <taxon>Alehxovirus</taxon>
        <taxon>Alehxovirus asiohabitans</taxon>
    </lineage>
</organism>
<evidence type="ECO:0000256" key="5">
    <source>
        <dbReference type="ARBA" id="ARBA00035110"/>
    </source>
</evidence>
<dbReference type="KEGG" id="vg:80399551"/>
<keyword evidence="4" id="KW-1160">Virus entry into host cell</keyword>
<keyword evidence="8" id="KW-1185">Reference proteome</keyword>
<dbReference type="GeneID" id="80399551"/>
<evidence type="ECO:0000313" key="8">
    <source>
        <dbReference type="Proteomes" id="UP000680031"/>
    </source>
</evidence>